<dbReference type="Pfam" id="PF00226">
    <property type="entry name" value="DnaJ"/>
    <property type="match status" value="1"/>
</dbReference>
<dbReference type="PRINTS" id="PR00625">
    <property type="entry name" value="JDOMAIN"/>
</dbReference>
<keyword evidence="3" id="KW-1133">Transmembrane helix</keyword>
<dbReference type="InterPro" id="IPR051938">
    <property type="entry name" value="Apopto_cytoskel_mod"/>
</dbReference>
<protein>
    <recommendedName>
        <fullName evidence="4">J domain-containing protein</fullName>
    </recommendedName>
</protein>
<gene>
    <name evidence="5" type="ORF">G3M48_003922</name>
</gene>
<evidence type="ECO:0000259" key="4">
    <source>
        <dbReference type="PROSITE" id="PS50076"/>
    </source>
</evidence>
<evidence type="ECO:0000313" key="6">
    <source>
        <dbReference type="Proteomes" id="UP001397290"/>
    </source>
</evidence>
<comment type="caution">
    <text evidence="5">The sequence shown here is derived from an EMBL/GenBank/DDBJ whole genome shotgun (WGS) entry which is preliminary data.</text>
</comment>
<sequence>MAALARAAPCPRLFLRSTTTTTSSSTSASRQPTPPSPPRPSRRIVRCSAAAYYSPASLCLAPPSSCQQQQQQQQQQQRRSFGCTRSVRRDLAKRNHYERLQVPQSATPGDIKKSFYKLSKTHHPDANRKDPNAAHTFSLLSESYKLLSDPSRRSLYDRDVMARLHPPSYTHSPPHGSYHSAAAHNHHHHHHHPAGGRPASGLSKRRGSFRGPPPSFYRNGGWGAHADRRRRAHDETASSASASSSSSSSSSHYTNYESPGHGRLDDEGVPLHFDKEAHRRTHEREDRRRWARRRRALDEEGIEFEPQTSLGAHFAIVLGILGATVLVPVWYWNTVSGKRRKEF</sequence>
<dbReference type="PROSITE" id="PS50076">
    <property type="entry name" value="DNAJ_2"/>
    <property type="match status" value="1"/>
</dbReference>
<feature type="compositionally biased region" description="Low complexity" evidence="2">
    <location>
        <begin position="1"/>
        <end position="31"/>
    </location>
</feature>
<proteinExistence type="predicted"/>
<accession>A0AAW0RUM1</accession>
<evidence type="ECO:0000313" key="5">
    <source>
        <dbReference type="EMBL" id="KAK8145850.1"/>
    </source>
</evidence>
<dbReference type="AlphaFoldDB" id="A0AAW0RUM1"/>
<reference evidence="5 6" key="1">
    <citation type="submission" date="2020-02" db="EMBL/GenBank/DDBJ databases">
        <title>Comparative genomics of the hypocrealean fungal genus Beauvera.</title>
        <authorList>
            <person name="Showalter D.N."/>
            <person name="Bushley K.E."/>
            <person name="Rehner S.A."/>
        </authorList>
    </citation>
    <scope>NUCLEOTIDE SEQUENCE [LARGE SCALE GENOMIC DNA]</scope>
    <source>
        <strain evidence="5 6">ARSEF4384</strain>
    </source>
</reference>
<dbReference type="EMBL" id="JAAHCF010000255">
    <property type="protein sequence ID" value="KAK8145850.1"/>
    <property type="molecule type" value="Genomic_DNA"/>
</dbReference>
<evidence type="ECO:0000256" key="1">
    <source>
        <dbReference type="ARBA" id="ARBA00023186"/>
    </source>
</evidence>
<keyword evidence="3" id="KW-0472">Membrane</keyword>
<feature type="region of interest" description="Disordered" evidence="2">
    <location>
        <begin position="1"/>
        <end position="44"/>
    </location>
</feature>
<dbReference type="Gene3D" id="1.10.287.110">
    <property type="entry name" value="DnaJ domain"/>
    <property type="match status" value="1"/>
</dbReference>
<evidence type="ECO:0000256" key="3">
    <source>
        <dbReference type="SAM" id="Phobius"/>
    </source>
</evidence>
<dbReference type="InterPro" id="IPR036869">
    <property type="entry name" value="J_dom_sf"/>
</dbReference>
<feature type="domain" description="J" evidence="4">
    <location>
        <begin position="95"/>
        <end position="160"/>
    </location>
</feature>
<keyword evidence="1" id="KW-0143">Chaperone</keyword>
<evidence type="ECO:0000256" key="2">
    <source>
        <dbReference type="SAM" id="MobiDB-lite"/>
    </source>
</evidence>
<keyword evidence="3" id="KW-0812">Transmembrane</keyword>
<feature type="compositionally biased region" description="Basic residues" evidence="2">
    <location>
        <begin position="184"/>
        <end position="194"/>
    </location>
</feature>
<feature type="transmembrane region" description="Helical" evidence="3">
    <location>
        <begin position="310"/>
        <end position="332"/>
    </location>
</feature>
<feature type="compositionally biased region" description="Basic and acidic residues" evidence="2">
    <location>
        <begin position="272"/>
        <end position="288"/>
    </location>
</feature>
<dbReference type="PANTHER" id="PTHR44145">
    <property type="entry name" value="DNAJ HOMOLOG SUBFAMILY A MEMBER 3, MITOCHONDRIAL"/>
    <property type="match status" value="1"/>
</dbReference>
<feature type="region of interest" description="Disordered" evidence="2">
    <location>
        <begin position="165"/>
        <end position="289"/>
    </location>
</feature>
<dbReference type="SMART" id="SM00271">
    <property type="entry name" value="DnaJ"/>
    <property type="match status" value="1"/>
</dbReference>
<dbReference type="CDD" id="cd06257">
    <property type="entry name" value="DnaJ"/>
    <property type="match status" value="1"/>
</dbReference>
<organism evidence="5 6">
    <name type="scientific">Beauveria asiatica</name>
    <dbReference type="NCBI Taxonomy" id="1069075"/>
    <lineage>
        <taxon>Eukaryota</taxon>
        <taxon>Fungi</taxon>
        <taxon>Dikarya</taxon>
        <taxon>Ascomycota</taxon>
        <taxon>Pezizomycotina</taxon>
        <taxon>Sordariomycetes</taxon>
        <taxon>Hypocreomycetidae</taxon>
        <taxon>Hypocreales</taxon>
        <taxon>Cordycipitaceae</taxon>
        <taxon>Beauveria</taxon>
    </lineage>
</organism>
<name>A0AAW0RUM1_9HYPO</name>
<dbReference type="InterPro" id="IPR001623">
    <property type="entry name" value="DnaJ_domain"/>
</dbReference>
<dbReference type="PANTHER" id="PTHR44145:SF3">
    <property type="entry name" value="DNAJ HOMOLOG SUBFAMILY A MEMBER 3, MITOCHONDRIAL"/>
    <property type="match status" value="1"/>
</dbReference>
<feature type="compositionally biased region" description="Low complexity" evidence="2">
    <location>
        <begin position="237"/>
        <end position="251"/>
    </location>
</feature>
<keyword evidence="6" id="KW-1185">Reference proteome</keyword>
<dbReference type="SUPFAM" id="SSF46565">
    <property type="entry name" value="Chaperone J-domain"/>
    <property type="match status" value="1"/>
</dbReference>
<dbReference type="Proteomes" id="UP001397290">
    <property type="component" value="Unassembled WGS sequence"/>
</dbReference>